<name>A0A4Y1YK84_9PROT</name>
<dbReference type="InterPro" id="IPR019004">
    <property type="entry name" value="YqeY/Aim41"/>
</dbReference>
<evidence type="ECO:0000313" key="2">
    <source>
        <dbReference type="Proteomes" id="UP000316473"/>
    </source>
</evidence>
<dbReference type="InterPro" id="IPR042184">
    <property type="entry name" value="YqeY/Aim41_N"/>
</dbReference>
<dbReference type="KEGG" id="nst:Nstercoris_00779"/>
<protein>
    <recommendedName>
        <fullName evidence="3">Yqey-like protein</fullName>
    </recommendedName>
</protein>
<accession>A0A4Y1YK84</accession>
<evidence type="ECO:0008006" key="3">
    <source>
        <dbReference type="Google" id="ProtNLM"/>
    </source>
</evidence>
<proteinExistence type="predicted"/>
<dbReference type="InterPro" id="IPR003789">
    <property type="entry name" value="Asn/Gln_tRNA_amidoTrase-B-like"/>
</dbReference>
<dbReference type="Gene3D" id="1.10.1510.10">
    <property type="entry name" value="Uncharacterised protein YqeY/AIM41 PF09424, N-terminal domain"/>
    <property type="match status" value="1"/>
</dbReference>
<evidence type="ECO:0000313" key="1">
    <source>
        <dbReference type="EMBL" id="BBL34540.1"/>
    </source>
</evidence>
<dbReference type="EMBL" id="AP019755">
    <property type="protein sequence ID" value="BBL34540.1"/>
    <property type="molecule type" value="Genomic_DNA"/>
</dbReference>
<dbReference type="PANTHER" id="PTHR28055:SF1">
    <property type="entry name" value="ALTERED INHERITANCE OF MITOCHONDRIA PROTEIN 41, MITOCHONDRIAL"/>
    <property type="match status" value="1"/>
</dbReference>
<keyword evidence="2" id="KW-1185">Reference proteome</keyword>
<dbReference type="GO" id="GO:0016884">
    <property type="term" value="F:carbon-nitrogen ligase activity, with glutamine as amido-N-donor"/>
    <property type="evidence" value="ECO:0007669"/>
    <property type="project" value="InterPro"/>
</dbReference>
<gene>
    <name evidence="1" type="ORF">Nstercoris_00779</name>
</gene>
<organism evidence="1 2">
    <name type="scientific">Nitrosomonas stercoris</name>
    <dbReference type="NCBI Taxonomy" id="1444684"/>
    <lineage>
        <taxon>Bacteria</taxon>
        <taxon>Pseudomonadati</taxon>
        <taxon>Pseudomonadota</taxon>
        <taxon>Betaproteobacteria</taxon>
        <taxon>Nitrosomonadales</taxon>
        <taxon>Nitrosomonadaceae</taxon>
        <taxon>Nitrosomonas</taxon>
    </lineage>
</organism>
<reference evidence="1 2" key="1">
    <citation type="submission" date="2019-06" db="EMBL/GenBank/DDBJ databases">
        <title>Nitrosomonas stercoris KYUHI-S whole genome shotgun sequence.</title>
        <authorList>
            <person name="Nakagawa T."/>
            <person name="Tsuchiya Y."/>
            <person name="Takahashi R."/>
        </authorList>
    </citation>
    <scope>NUCLEOTIDE SEQUENCE [LARGE SCALE GENOMIC DNA]</scope>
    <source>
        <strain evidence="1 2">KYUHI-S</strain>
    </source>
</reference>
<dbReference type="SUPFAM" id="SSF89095">
    <property type="entry name" value="GatB/YqeY motif"/>
    <property type="match status" value="1"/>
</dbReference>
<dbReference type="PANTHER" id="PTHR28055">
    <property type="entry name" value="ALTERED INHERITANCE OF MITOCHONDRIA PROTEIN 41, MITOCHONDRIAL"/>
    <property type="match status" value="1"/>
</dbReference>
<dbReference type="Proteomes" id="UP000316473">
    <property type="component" value="Chromosome"/>
</dbReference>
<dbReference type="AlphaFoldDB" id="A0A4Y1YK84"/>
<dbReference type="InterPro" id="IPR023168">
    <property type="entry name" value="GatB_Yqey_C_2"/>
</dbReference>
<dbReference type="Pfam" id="PF09424">
    <property type="entry name" value="YqeY"/>
    <property type="match status" value="1"/>
</dbReference>
<sequence>MNLRQKITEDVKAAMRAGEVKRRDALRLLQAALKQKEVDERIDLNDADVISIIEKMLKQRRDSIAQYEAAQRQDLAEIEKFEVSVLQTYMPEMLSDADLDHVINEVIASFSKEAPPKIGQVIAVLKPKLAGQADMSKVAQLVKEKIAAN</sequence>
<dbReference type="Gene3D" id="1.10.10.410">
    <property type="match status" value="1"/>
</dbReference>